<dbReference type="EMBL" id="JASCZI010182243">
    <property type="protein sequence ID" value="MED6187430.1"/>
    <property type="molecule type" value="Genomic_DNA"/>
</dbReference>
<feature type="non-terminal residue" evidence="1">
    <location>
        <position position="1"/>
    </location>
</feature>
<name>A0ABU6WT09_9FABA</name>
<dbReference type="Proteomes" id="UP001341840">
    <property type="component" value="Unassembled WGS sequence"/>
</dbReference>
<organism evidence="1 2">
    <name type="scientific">Stylosanthes scabra</name>
    <dbReference type="NCBI Taxonomy" id="79078"/>
    <lineage>
        <taxon>Eukaryota</taxon>
        <taxon>Viridiplantae</taxon>
        <taxon>Streptophyta</taxon>
        <taxon>Embryophyta</taxon>
        <taxon>Tracheophyta</taxon>
        <taxon>Spermatophyta</taxon>
        <taxon>Magnoliopsida</taxon>
        <taxon>eudicotyledons</taxon>
        <taxon>Gunneridae</taxon>
        <taxon>Pentapetalae</taxon>
        <taxon>rosids</taxon>
        <taxon>fabids</taxon>
        <taxon>Fabales</taxon>
        <taxon>Fabaceae</taxon>
        <taxon>Papilionoideae</taxon>
        <taxon>50 kb inversion clade</taxon>
        <taxon>dalbergioids sensu lato</taxon>
        <taxon>Dalbergieae</taxon>
        <taxon>Pterocarpus clade</taxon>
        <taxon>Stylosanthes</taxon>
    </lineage>
</organism>
<evidence type="ECO:0000313" key="1">
    <source>
        <dbReference type="EMBL" id="MED6187430.1"/>
    </source>
</evidence>
<reference evidence="1 2" key="1">
    <citation type="journal article" date="2023" name="Plants (Basel)">
        <title>Bridging the Gap: Combining Genomics and Transcriptomics Approaches to Understand Stylosanthes scabra, an Orphan Legume from the Brazilian Caatinga.</title>
        <authorList>
            <person name="Ferreira-Neto J.R.C."/>
            <person name="da Silva M.D."/>
            <person name="Binneck E."/>
            <person name="de Melo N.F."/>
            <person name="da Silva R.H."/>
            <person name="de Melo A.L.T.M."/>
            <person name="Pandolfi V."/>
            <person name="Bustamante F.O."/>
            <person name="Brasileiro-Vidal A.C."/>
            <person name="Benko-Iseppon A.M."/>
        </authorList>
    </citation>
    <scope>NUCLEOTIDE SEQUENCE [LARGE SCALE GENOMIC DNA]</scope>
    <source>
        <tissue evidence="1">Leaves</tissue>
    </source>
</reference>
<comment type="caution">
    <text evidence="1">The sequence shown here is derived from an EMBL/GenBank/DDBJ whole genome shotgun (WGS) entry which is preliminary data.</text>
</comment>
<accession>A0ABU6WT09</accession>
<sequence>GMGETLVVGGCRLSNAPVGHGTPQVHVCRGGGVTGSSRVTRVRGTALGQMGGDAACPRVTGPGGVLWVSPMEEPHGGPRRRATRTRCEYQRLDRTHHVAGVIGFQDYGSRVAVERLWIGWNWESLTENSEGNLIHAYEDIHTYSFRKNTIGAAGLNHLPVTEVLPQGNANAPRAFIRRVLAPTMVLYSVRLNNPILRNPPDAVILYCSLNSFLVAHSMADSDLCPPSVL</sequence>
<proteinExistence type="predicted"/>
<evidence type="ECO:0000313" key="2">
    <source>
        <dbReference type="Proteomes" id="UP001341840"/>
    </source>
</evidence>
<gene>
    <name evidence="1" type="ORF">PIB30_076414</name>
</gene>
<protein>
    <submittedName>
        <fullName evidence="1">Uncharacterized protein</fullName>
    </submittedName>
</protein>
<keyword evidence="2" id="KW-1185">Reference proteome</keyword>